<dbReference type="PANTHER" id="PTHR40465:SF1">
    <property type="entry name" value="DUF6534 DOMAIN-CONTAINING PROTEIN"/>
    <property type="match status" value="1"/>
</dbReference>
<sequence>LIGYLLHWGLFGALTIQLYIYYMAFPKDRAVLKIIVYFVYFLELFQTILVTHNCFRSYASGFGDYDALVEVRLLWFTLPVMSAIVSCIGQLFFAYRIHVLSQSKVLPMIVIAFTLTGTAGGLMTGYRVKQSGRMDHLNNVPTTIAGAIWEGTTGICDVLIAGCMTFYLFRGRNSTTSGRTRSIISKLIRLIIETGTVTATVATLELFLYIGFPDSTFCTAPILILPKTYANTIFVILNSRFRIIGGRDEENYGTVDAVYSGQSMLEFGRGLNQMSTSTQSADRSISTNQCSTQGQLPVSNKPRNGMEMTQTSEIGAL</sequence>
<dbReference type="Proteomes" id="UP000297245">
    <property type="component" value="Unassembled WGS sequence"/>
</dbReference>
<dbReference type="AlphaFoldDB" id="A0A4S8M374"/>
<dbReference type="OrthoDB" id="2535105at2759"/>
<feature type="transmembrane region" description="Helical" evidence="2">
    <location>
        <begin position="6"/>
        <end position="22"/>
    </location>
</feature>
<feature type="transmembrane region" description="Helical" evidence="2">
    <location>
        <begin position="105"/>
        <end position="126"/>
    </location>
</feature>
<dbReference type="EMBL" id="ML179597">
    <property type="protein sequence ID" value="THU84475.1"/>
    <property type="molecule type" value="Genomic_DNA"/>
</dbReference>
<feature type="transmembrane region" description="Helical" evidence="2">
    <location>
        <begin position="34"/>
        <end position="53"/>
    </location>
</feature>
<evidence type="ECO:0000313" key="4">
    <source>
        <dbReference type="EMBL" id="THU84474.1"/>
    </source>
</evidence>
<evidence type="ECO:0000313" key="6">
    <source>
        <dbReference type="EMBL" id="THU96599.1"/>
    </source>
</evidence>
<dbReference type="EMBL" id="ML179173">
    <property type="protein sequence ID" value="THU96599.1"/>
    <property type="molecule type" value="Genomic_DNA"/>
</dbReference>
<evidence type="ECO:0000259" key="3">
    <source>
        <dbReference type="Pfam" id="PF20152"/>
    </source>
</evidence>
<dbReference type="InterPro" id="IPR045339">
    <property type="entry name" value="DUF6534"/>
</dbReference>
<dbReference type="Pfam" id="PF20152">
    <property type="entry name" value="DUF6534"/>
    <property type="match status" value="1"/>
</dbReference>
<keyword evidence="2" id="KW-1133">Transmembrane helix</keyword>
<feature type="transmembrane region" description="Helical" evidence="2">
    <location>
        <begin position="146"/>
        <end position="169"/>
    </location>
</feature>
<accession>A0A4S8M374</accession>
<name>A0A4S8M374_DENBC</name>
<feature type="transmembrane region" description="Helical" evidence="2">
    <location>
        <begin position="190"/>
        <end position="212"/>
    </location>
</feature>
<feature type="transmembrane region" description="Helical" evidence="2">
    <location>
        <begin position="73"/>
        <end position="93"/>
    </location>
</feature>
<feature type="region of interest" description="Disordered" evidence="1">
    <location>
        <begin position="276"/>
        <end position="317"/>
    </location>
</feature>
<keyword evidence="2" id="KW-0812">Transmembrane</keyword>
<protein>
    <recommendedName>
        <fullName evidence="3">DUF6534 domain-containing protein</fullName>
    </recommendedName>
</protein>
<gene>
    <name evidence="6" type="ORF">K435DRAFT_664125</name>
    <name evidence="4" type="ORF">K435DRAFT_687434</name>
    <name evidence="5" type="ORF">K435DRAFT_687446</name>
</gene>
<evidence type="ECO:0000313" key="5">
    <source>
        <dbReference type="EMBL" id="THU84475.1"/>
    </source>
</evidence>
<keyword evidence="7" id="KW-1185">Reference proteome</keyword>
<evidence type="ECO:0000313" key="7">
    <source>
        <dbReference type="Proteomes" id="UP000297245"/>
    </source>
</evidence>
<evidence type="ECO:0000256" key="2">
    <source>
        <dbReference type="SAM" id="Phobius"/>
    </source>
</evidence>
<evidence type="ECO:0000256" key="1">
    <source>
        <dbReference type="SAM" id="MobiDB-lite"/>
    </source>
</evidence>
<dbReference type="EMBL" id="ML179597">
    <property type="protein sequence ID" value="THU84474.1"/>
    <property type="molecule type" value="Genomic_DNA"/>
</dbReference>
<reference evidence="6 7" key="1">
    <citation type="journal article" date="2019" name="Nat. Ecol. Evol.">
        <title>Megaphylogeny resolves global patterns of mushroom evolution.</title>
        <authorList>
            <person name="Varga T."/>
            <person name="Krizsan K."/>
            <person name="Foldi C."/>
            <person name="Dima B."/>
            <person name="Sanchez-Garcia M."/>
            <person name="Sanchez-Ramirez S."/>
            <person name="Szollosi G.J."/>
            <person name="Szarkandi J.G."/>
            <person name="Papp V."/>
            <person name="Albert L."/>
            <person name="Andreopoulos W."/>
            <person name="Angelini C."/>
            <person name="Antonin V."/>
            <person name="Barry K.W."/>
            <person name="Bougher N.L."/>
            <person name="Buchanan P."/>
            <person name="Buyck B."/>
            <person name="Bense V."/>
            <person name="Catcheside P."/>
            <person name="Chovatia M."/>
            <person name="Cooper J."/>
            <person name="Damon W."/>
            <person name="Desjardin D."/>
            <person name="Finy P."/>
            <person name="Geml J."/>
            <person name="Haridas S."/>
            <person name="Hughes K."/>
            <person name="Justo A."/>
            <person name="Karasinski D."/>
            <person name="Kautmanova I."/>
            <person name="Kiss B."/>
            <person name="Kocsube S."/>
            <person name="Kotiranta H."/>
            <person name="LaButti K.M."/>
            <person name="Lechner B.E."/>
            <person name="Liimatainen K."/>
            <person name="Lipzen A."/>
            <person name="Lukacs Z."/>
            <person name="Mihaltcheva S."/>
            <person name="Morgado L.N."/>
            <person name="Niskanen T."/>
            <person name="Noordeloos M.E."/>
            <person name="Ohm R.A."/>
            <person name="Ortiz-Santana B."/>
            <person name="Ovrebo C."/>
            <person name="Racz N."/>
            <person name="Riley R."/>
            <person name="Savchenko A."/>
            <person name="Shiryaev A."/>
            <person name="Soop K."/>
            <person name="Spirin V."/>
            <person name="Szebenyi C."/>
            <person name="Tomsovsky M."/>
            <person name="Tulloss R.E."/>
            <person name="Uehling J."/>
            <person name="Grigoriev I.V."/>
            <person name="Vagvolgyi C."/>
            <person name="Papp T."/>
            <person name="Martin F.M."/>
            <person name="Miettinen O."/>
            <person name="Hibbett D.S."/>
            <person name="Nagy L.G."/>
        </authorList>
    </citation>
    <scope>NUCLEOTIDE SEQUENCE [LARGE SCALE GENOMIC DNA]</scope>
    <source>
        <strain evidence="6 7">CBS 962.96</strain>
    </source>
</reference>
<feature type="non-terminal residue" evidence="6">
    <location>
        <position position="1"/>
    </location>
</feature>
<dbReference type="PANTHER" id="PTHR40465">
    <property type="entry name" value="CHROMOSOME 1, WHOLE GENOME SHOTGUN SEQUENCE"/>
    <property type="match status" value="1"/>
</dbReference>
<proteinExistence type="predicted"/>
<organism evidence="6 7">
    <name type="scientific">Dendrothele bispora (strain CBS 962.96)</name>
    <dbReference type="NCBI Taxonomy" id="1314807"/>
    <lineage>
        <taxon>Eukaryota</taxon>
        <taxon>Fungi</taxon>
        <taxon>Dikarya</taxon>
        <taxon>Basidiomycota</taxon>
        <taxon>Agaricomycotina</taxon>
        <taxon>Agaricomycetes</taxon>
        <taxon>Agaricomycetidae</taxon>
        <taxon>Agaricales</taxon>
        <taxon>Agaricales incertae sedis</taxon>
        <taxon>Dendrothele</taxon>
    </lineage>
</organism>
<keyword evidence="2" id="KW-0472">Membrane</keyword>
<feature type="domain" description="DUF6534" evidence="3">
    <location>
        <begin position="155"/>
        <end position="241"/>
    </location>
</feature>